<evidence type="ECO:0000313" key="6">
    <source>
        <dbReference type="EMBL" id="RFC62247.1"/>
    </source>
</evidence>
<dbReference type="InterPro" id="IPR016160">
    <property type="entry name" value="Ald_DH_CS_CYS"/>
</dbReference>
<evidence type="ECO:0000259" key="5">
    <source>
        <dbReference type="Pfam" id="PF00171"/>
    </source>
</evidence>
<organism evidence="6 7">
    <name type="scientific">Fulvimarina endophytica</name>
    <dbReference type="NCBI Taxonomy" id="2293836"/>
    <lineage>
        <taxon>Bacteria</taxon>
        <taxon>Pseudomonadati</taxon>
        <taxon>Pseudomonadota</taxon>
        <taxon>Alphaproteobacteria</taxon>
        <taxon>Hyphomicrobiales</taxon>
        <taxon>Aurantimonadaceae</taxon>
        <taxon>Fulvimarina</taxon>
    </lineage>
</organism>
<dbReference type="PROSITE" id="PS00070">
    <property type="entry name" value="ALDEHYDE_DEHYDR_CYS"/>
    <property type="match status" value="1"/>
</dbReference>
<dbReference type="InterPro" id="IPR016162">
    <property type="entry name" value="Ald_DH_N"/>
</dbReference>
<evidence type="ECO:0000256" key="1">
    <source>
        <dbReference type="ARBA" id="ARBA00009986"/>
    </source>
</evidence>
<dbReference type="FunFam" id="3.40.605.10:FF:000007">
    <property type="entry name" value="NAD/NADP-dependent betaine aldehyde dehydrogenase"/>
    <property type="match status" value="1"/>
</dbReference>
<evidence type="ECO:0000256" key="3">
    <source>
        <dbReference type="PROSITE-ProRule" id="PRU10007"/>
    </source>
</evidence>
<reference evidence="6 7" key="1">
    <citation type="submission" date="2018-08" db="EMBL/GenBank/DDBJ databases">
        <title>Fulvimarina sp. 85, whole genome shotgun sequence.</title>
        <authorList>
            <person name="Tuo L."/>
        </authorList>
    </citation>
    <scope>NUCLEOTIDE SEQUENCE [LARGE SCALE GENOMIC DNA]</scope>
    <source>
        <strain evidence="6 7">85</strain>
    </source>
</reference>
<comment type="similarity">
    <text evidence="1 4">Belongs to the aldehyde dehydrogenase family.</text>
</comment>
<dbReference type="InterPro" id="IPR029510">
    <property type="entry name" value="Ald_DH_CS_GLU"/>
</dbReference>
<sequence>MMTQSTFAVLNPATGEVAGEAPNATAADLDRAVAAARAAGPAWAALPDEKRAEACRAIAAMLEANAEELTRLLTLEQGKPLNGLGSRWELGGAAAWAGYTAGLLLPVEVLQDDNAGRVELHRKPVGVVGSITPWNFPVMIAIWHIVPALRAGNTVVLKPSPLTPLATLRMVELASAILPEGVLNVVTGDDTAFQLGAAMTDHPGIDKIVFTGSTATGRHVMRSAAGSLKRLTLELGGNDAGIVLPDADPATIAEGLFWGAFINNGQTCAALKRLYVHDSIHDQVCEALVAFAKAIPVGNGLDEDSILGPIQNRMQFDKVSRMVADAADRGRVLLGGAPGEGLFFPPTIVDGLTNGDMLVDEEQFGPALPVIRYSQVDEAIAAANDNPNGLGGSVWSADLDAARALALRMECGSVWINKHGAVQPNAPFGGVKRSGMGVQFAKEGLAENTVAQVVFV</sequence>
<dbReference type="Pfam" id="PF00171">
    <property type="entry name" value="Aldedh"/>
    <property type="match status" value="1"/>
</dbReference>
<feature type="domain" description="Aldehyde dehydrogenase" evidence="5">
    <location>
        <begin position="4"/>
        <end position="452"/>
    </location>
</feature>
<dbReference type="InterPro" id="IPR016163">
    <property type="entry name" value="Ald_DH_C"/>
</dbReference>
<keyword evidence="2 4" id="KW-0560">Oxidoreductase</keyword>
<dbReference type="Proteomes" id="UP000264310">
    <property type="component" value="Unassembled WGS sequence"/>
</dbReference>
<evidence type="ECO:0000256" key="2">
    <source>
        <dbReference type="ARBA" id="ARBA00023002"/>
    </source>
</evidence>
<dbReference type="PROSITE" id="PS00687">
    <property type="entry name" value="ALDEHYDE_DEHYDR_GLU"/>
    <property type="match status" value="1"/>
</dbReference>
<dbReference type="CDD" id="cd07106">
    <property type="entry name" value="ALDH_AldA-AAD23400"/>
    <property type="match status" value="1"/>
</dbReference>
<evidence type="ECO:0000313" key="7">
    <source>
        <dbReference type="Proteomes" id="UP000264310"/>
    </source>
</evidence>
<dbReference type="PANTHER" id="PTHR11699">
    <property type="entry name" value="ALDEHYDE DEHYDROGENASE-RELATED"/>
    <property type="match status" value="1"/>
</dbReference>
<proteinExistence type="inferred from homology"/>
<dbReference type="RefSeq" id="WP_116684515.1">
    <property type="nucleotide sequence ID" value="NZ_QURL01000008.1"/>
</dbReference>
<evidence type="ECO:0000256" key="4">
    <source>
        <dbReference type="RuleBase" id="RU003345"/>
    </source>
</evidence>
<dbReference type="InterPro" id="IPR016161">
    <property type="entry name" value="Ald_DH/histidinol_DH"/>
</dbReference>
<feature type="active site" evidence="3">
    <location>
        <position position="234"/>
    </location>
</feature>
<comment type="caution">
    <text evidence="6">The sequence shown here is derived from an EMBL/GenBank/DDBJ whole genome shotgun (WGS) entry which is preliminary data.</text>
</comment>
<dbReference type="SUPFAM" id="SSF53720">
    <property type="entry name" value="ALDH-like"/>
    <property type="match status" value="1"/>
</dbReference>
<keyword evidence="7" id="KW-1185">Reference proteome</keyword>
<dbReference type="InterPro" id="IPR044086">
    <property type="entry name" value="LUC3-like"/>
</dbReference>
<dbReference type="OrthoDB" id="9802947at2"/>
<gene>
    <name evidence="6" type="ORF">DYI37_17230</name>
</gene>
<dbReference type="Gene3D" id="3.40.309.10">
    <property type="entry name" value="Aldehyde Dehydrogenase, Chain A, domain 2"/>
    <property type="match status" value="1"/>
</dbReference>
<dbReference type="GO" id="GO:0016620">
    <property type="term" value="F:oxidoreductase activity, acting on the aldehyde or oxo group of donors, NAD or NADP as acceptor"/>
    <property type="evidence" value="ECO:0007669"/>
    <property type="project" value="InterPro"/>
</dbReference>
<accession>A0A371WZ20</accession>
<dbReference type="InterPro" id="IPR015590">
    <property type="entry name" value="Aldehyde_DH_dom"/>
</dbReference>
<dbReference type="EMBL" id="QURL01000008">
    <property type="protein sequence ID" value="RFC62247.1"/>
    <property type="molecule type" value="Genomic_DNA"/>
</dbReference>
<dbReference type="AlphaFoldDB" id="A0A371WZ20"/>
<name>A0A371WZ20_9HYPH</name>
<protein>
    <submittedName>
        <fullName evidence="6">Aldehyde dehydrogenase family protein</fullName>
    </submittedName>
</protein>
<dbReference type="Gene3D" id="3.40.605.10">
    <property type="entry name" value="Aldehyde Dehydrogenase, Chain A, domain 1"/>
    <property type="match status" value="1"/>
</dbReference>